<dbReference type="GO" id="GO:0032366">
    <property type="term" value="P:intracellular sterol transport"/>
    <property type="evidence" value="ECO:0007669"/>
    <property type="project" value="InterPro"/>
</dbReference>
<dbReference type="InterPro" id="IPR014756">
    <property type="entry name" value="Ig_E-set"/>
</dbReference>
<evidence type="ECO:0000256" key="4">
    <source>
        <dbReference type="ARBA" id="ARBA00016056"/>
    </source>
</evidence>
<evidence type="ECO:0000313" key="10">
    <source>
        <dbReference type="Proteomes" id="UP000304928"/>
    </source>
</evidence>
<dbReference type="Gene3D" id="2.60.40.770">
    <property type="match status" value="1"/>
</dbReference>
<dbReference type="SMART" id="SM00737">
    <property type="entry name" value="ML"/>
    <property type="match status" value="1"/>
</dbReference>
<dbReference type="GO" id="GO:0032934">
    <property type="term" value="F:sterol binding"/>
    <property type="evidence" value="ECO:0007669"/>
    <property type="project" value="InterPro"/>
</dbReference>
<gene>
    <name evidence="9" type="ORF">D6D15_06486</name>
</gene>
<dbReference type="Pfam" id="PF02221">
    <property type="entry name" value="E1_DerP2_DerF2"/>
    <property type="match status" value="1"/>
</dbReference>
<dbReference type="EMBL" id="QZAR01000118">
    <property type="protein sequence ID" value="THW87720.1"/>
    <property type="molecule type" value="Genomic_DNA"/>
</dbReference>
<comment type="subunit">
    <text evidence="3">Monomer.</text>
</comment>
<evidence type="ECO:0000256" key="2">
    <source>
        <dbReference type="ARBA" id="ARBA00006370"/>
    </source>
</evidence>
<evidence type="ECO:0000256" key="6">
    <source>
        <dbReference type="ARBA" id="ARBA00022729"/>
    </source>
</evidence>
<comment type="function">
    <text evidence="1">Catalyzes the intermembrane transfer of phosphatidylglycerol and phosphatidylinositol.</text>
</comment>
<protein>
    <recommendedName>
        <fullName evidence="4">Phosphatidylglycerol/phosphatidylinositol transfer protein</fullName>
    </recommendedName>
</protein>
<dbReference type="Proteomes" id="UP000304928">
    <property type="component" value="Unassembled WGS sequence"/>
</dbReference>
<dbReference type="AlphaFoldDB" id="A0A4S9B4L5"/>
<feature type="domain" description="MD-2-related lipid-recognition" evidence="8">
    <location>
        <begin position="78"/>
        <end position="196"/>
    </location>
</feature>
<evidence type="ECO:0000313" key="9">
    <source>
        <dbReference type="EMBL" id="THW87720.1"/>
    </source>
</evidence>
<sequence>MLSSKQKNMFLMCQAVKSEKSKAGDESGEAFAPQLGTIFSVALLSASASARSLSFMGSEQHALEEEFPVPGDNPLLFCAAPKDNLLEIERVDLSPNPPSAGVTLSIKASGVLSQDIEEGAKVHLQVKYGLIRIINQEADLCENLKNVDLECPLKKGPIDLTKDVDLPKEIPPGKYTVLADVYTKDNEKVTCLTASIIFRRGGALEVVA</sequence>
<dbReference type="PANTHER" id="PTHR11306">
    <property type="entry name" value="NIEMANN PICK TYPE C2 PROTEIN NPC2-RELATED"/>
    <property type="match status" value="1"/>
</dbReference>
<keyword evidence="5" id="KW-0813">Transport</keyword>
<dbReference type="InterPro" id="IPR039670">
    <property type="entry name" value="NPC2-like"/>
</dbReference>
<evidence type="ECO:0000256" key="1">
    <source>
        <dbReference type="ARBA" id="ARBA00002053"/>
    </source>
</evidence>
<reference evidence="9 10" key="1">
    <citation type="submission" date="2018-10" db="EMBL/GenBank/DDBJ databases">
        <title>Fifty Aureobasidium pullulans genomes reveal a recombining polyextremotolerant generalist.</title>
        <authorList>
            <person name="Gostincar C."/>
            <person name="Turk M."/>
            <person name="Zajc J."/>
            <person name="Gunde-Cimerman N."/>
        </authorList>
    </citation>
    <scope>NUCLEOTIDE SEQUENCE [LARGE SCALE GENOMIC DNA]</scope>
    <source>
        <strain evidence="9 10">EXF-10507</strain>
    </source>
</reference>
<dbReference type="CDD" id="cd00917">
    <property type="entry name" value="PG-PI_TP"/>
    <property type="match status" value="1"/>
</dbReference>
<organism evidence="9 10">
    <name type="scientific">Aureobasidium pullulans</name>
    <name type="common">Black yeast</name>
    <name type="synonym">Pullularia pullulans</name>
    <dbReference type="NCBI Taxonomy" id="5580"/>
    <lineage>
        <taxon>Eukaryota</taxon>
        <taxon>Fungi</taxon>
        <taxon>Dikarya</taxon>
        <taxon>Ascomycota</taxon>
        <taxon>Pezizomycotina</taxon>
        <taxon>Dothideomycetes</taxon>
        <taxon>Dothideomycetidae</taxon>
        <taxon>Dothideales</taxon>
        <taxon>Saccotheciaceae</taxon>
        <taxon>Aureobasidium</taxon>
    </lineage>
</organism>
<comment type="caution">
    <text evidence="9">The sequence shown here is derived from an EMBL/GenBank/DDBJ whole genome shotgun (WGS) entry which is preliminary data.</text>
</comment>
<keyword evidence="7" id="KW-0445">Lipid transport</keyword>
<keyword evidence="6" id="KW-0732">Signal</keyword>
<dbReference type="InterPro" id="IPR033917">
    <property type="entry name" value="ML_PG-PI_TP"/>
</dbReference>
<dbReference type="SUPFAM" id="SSF81296">
    <property type="entry name" value="E set domains"/>
    <property type="match status" value="1"/>
</dbReference>
<accession>A0A4S9B4L5</accession>
<evidence type="ECO:0000256" key="5">
    <source>
        <dbReference type="ARBA" id="ARBA00022448"/>
    </source>
</evidence>
<evidence type="ECO:0000259" key="8">
    <source>
        <dbReference type="SMART" id="SM00737"/>
    </source>
</evidence>
<dbReference type="FunFam" id="2.60.40.770:FF:000004">
    <property type="entry name" value="Phosphatidylglycerol/phosphatidylinositol transfer protein"/>
    <property type="match status" value="1"/>
</dbReference>
<dbReference type="PANTHER" id="PTHR11306:SF0">
    <property type="entry name" value="PHOSPHATIDYLGLYCEROL_PHOSPHATIDYLINOSITOL TRANSFER PROTEIN"/>
    <property type="match status" value="1"/>
</dbReference>
<evidence type="ECO:0000256" key="3">
    <source>
        <dbReference type="ARBA" id="ARBA00011245"/>
    </source>
</evidence>
<evidence type="ECO:0000256" key="7">
    <source>
        <dbReference type="ARBA" id="ARBA00023055"/>
    </source>
</evidence>
<comment type="similarity">
    <text evidence="2">Belongs to the NPC2 family.</text>
</comment>
<name>A0A4S9B4L5_AURPU</name>
<dbReference type="InterPro" id="IPR003172">
    <property type="entry name" value="ML_dom"/>
</dbReference>
<proteinExistence type="inferred from homology"/>